<dbReference type="EMBL" id="MU864946">
    <property type="protein sequence ID" value="KAK4464643.1"/>
    <property type="molecule type" value="Genomic_DNA"/>
</dbReference>
<feature type="region of interest" description="Disordered" evidence="1">
    <location>
        <begin position="132"/>
        <end position="156"/>
    </location>
</feature>
<evidence type="ECO:0008006" key="5">
    <source>
        <dbReference type="Google" id="ProtNLM"/>
    </source>
</evidence>
<keyword evidence="4" id="KW-1185">Reference proteome</keyword>
<accession>A0AAV9HV97</accession>
<feature type="compositionally biased region" description="Basic and acidic residues" evidence="1">
    <location>
        <begin position="266"/>
        <end position="288"/>
    </location>
</feature>
<feature type="compositionally biased region" description="Acidic residues" evidence="1">
    <location>
        <begin position="303"/>
        <end position="314"/>
    </location>
</feature>
<keyword evidence="2" id="KW-1133">Transmembrane helix</keyword>
<protein>
    <recommendedName>
        <fullName evidence="5">Tetraspanin Tsp3</fullName>
    </recommendedName>
</protein>
<reference evidence="3" key="1">
    <citation type="journal article" date="2023" name="Mol. Phylogenet. Evol.">
        <title>Genome-scale phylogeny and comparative genomics of the fungal order Sordariales.</title>
        <authorList>
            <person name="Hensen N."/>
            <person name="Bonometti L."/>
            <person name="Westerberg I."/>
            <person name="Brannstrom I.O."/>
            <person name="Guillou S."/>
            <person name="Cros-Aarteil S."/>
            <person name="Calhoun S."/>
            <person name="Haridas S."/>
            <person name="Kuo A."/>
            <person name="Mondo S."/>
            <person name="Pangilinan J."/>
            <person name="Riley R."/>
            <person name="LaButti K."/>
            <person name="Andreopoulos B."/>
            <person name="Lipzen A."/>
            <person name="Chen C."/>
            <person name="Yan M."/>
            <person name="Daum C."/>
            <person name="Ng V."/>
            <person name="Clum A."/>
            <person name="Steindorff A."/>
            <person name="Ohm R.A."/>
            <person name="Martin F."/>
            <person name="Silar P."/>
            <person name="Natvig D.O."/>
            <person name="Lalanne C."/>
            <person name="Gautier V."/>
            <person name="Ament-Velasquez S.L."/>
            <person name="Kruys A."/>
            <person name="Hutchinson M.I."/>
            <person name="Powell A.J."/>
            <person name="Barry K."/>
            <person name="Miller A.N."/>
            <person name="Grigoriev I.V."/>
            <person name="Debuchy R."/>
            <person name="Gladieux P."/>
            <person name="Hiltunen Thoren M."/>
            <person name="Johannesson H."/>
        </authorList>
    </citation>
    <scope>NUCLEOTIDE SEQUENCE</scope>
    <source>
        <strain evidence="3">PSN324</strain>
    </source>
</reference>
<name>A0AAV9HV97_9PEZI</name>
<feature type="region of interest" description="Disordered" evidence="1">
    <location>
        <begin position="249"/>
        <end position="291"/>
    </location>
</feature>
<feature type="compositionally biased region" description="Pro residues" evidence="1">
    <location>
        <begin position="135"/>
        <end position="145"/>
    </location>
</feature>
<feature type="compositionally biased region" description="Basic and acidic residues" evidence="1">
    <location>
        <begin position="355"/>
        <end position="365"/>
    </location>
</feature>
<proteinExistence type="predicted"/>
<evidence type="ECO:0000313" key="3">
    <source>
        <dbReference type="EMBL" id="KAK4464643.1"/>
    </source>
</evidence>
<feature type="transmembrane region" description="Helical" evidence="2">
    <location>
        <begin position="180"/>
        <end position="199"/>
    </location>
</feature>
<feature type="region of interest" description="Disordered" evidence="1">
    <location>
        <begin position="303"/>
        <end position="365"/>
    </location>
</feature>
<dbReference type="Proteomes" id="UP001321749">
    <property type="component" value="Unassembled WGS sequence"/>
</dbReference>
<evidence type="ECO:0000256" key="1">
    <source>
        <dbReference type="SAM" id="MobiDB-lite"/>
    </source>
</evidence>
<dbReference type="AlphaFoldDB" id="A0AAV9HV97"/>
<gene>
    <name evidence="3" type="ORF">QBC42DRAFT_262968</name>
</gene>
<feature type="transmembrane region" description="Helical" evidence="2">
    <location>
        <begin position="6"/>
        <end position="25"/>
    </location>
</feature>
<comment type="caution">
    <text evidence="3">The sequence shown here is derived from an EMBL/GenBank/DDBJ whole genome shotgun (WGS) entry which is preliminary data.</text>
</comment>
<feature type="region of interest" description="Disordered" evidence="1">
    <location>
        <begin position="207"/>
        <end position="235"/>
    </location>
</feature>
<evidence type="ECO:0000313" key="4">
    <source>
        <dbReference type="Proteomes" id="UP001321749"/>
    </source>
</evidence>
<evidence type="ECO:0000256" key="2">
    <source>
        <dbReference type="SAM" id="Phobius"/>
    </source>
</evidence>
<sequence length="365" mass="39761">MRPTTYLIFFLFSVLLAIFTITLTLSSRTLSLPTPSLPLSTITTLLPFLSLLSQHFPALQSPLFYLITILTTLHSSNLASARTGAQGPGSPPCSLEARWAKMYSAHDADGIRRIQDALDCCGLRSTKDRYWPFPHGGPPAPPQNPPKKNDPGQCATQFKRSQSCLVPWSREMKRVQAGELGAVLAVGVVQVLLWALTAIGNKRKRNNNRAADVNGNMNHHNHARRPGPGEVRGRGWNWKDLVDKIFAGGGGVHRGHGDDDDDDVDQNNRNDGRRHGGHGIHRDLEHGNNAHGARRGLLTAVDEEDDDDEEEEDGRGDHSNVNGRGARDGGRTLFGAADSDGGGYGTTDGSGPRVEVSHFERGPWE</sequence>
<keyword evidence="2" id="KW-0812">Transmembrane</keyword>
<reference evidence="3" key="2">
    <citation type="submission" date="2023-06" db="EMBL/GenBank/DDBJ databases">
        <authorList>
            <consortium name="Lawrence Berkeley National Laboratory"/>
            <person name="Mondo S.J."/>
            <person name="Hensen N."/>
            <person name="Bonometti L."/>
            <person name="Westerberg I."/>
            <person name="Brannstrom I.O."/>
            <person name="Guillou S."/>
            <person name="Cros-Aarteil S."/>
            <person name="Calhoun S."/>
            <person name="Haridas S."/>
            <person name="Kuo A."/>
            <person name="Pangilinan J."/>
            <person name="Riley R."/>
            <person name="Labutti K."/>
            <person name="Andreopoulos B."/>
            <person name="Lipzen A."/>
            <person name="Chen C."/>
            <person name="Yanf M."/>
            <person name="Daum C."/>
            <person name="Ng V."/>
            <person name="Clum A."/>
            <person name="Steindorff A."/>
            <person name="Ohm R."/>
            <person name="Martin F."/>
            <person name="Silar P."/>
            <person name="Natvig D."/>
            <person name="Lalanne C."/>
            <person name="Gautier V."/>
            <person name="Ament-Velasquez S.L."/>
            <person name="Kruys A."/>
            <person name="Hutchinson M.I."/>
            <person name="Powell A.J."/>
            <person name="Barry K."/>
            <person name="Miller A.N."/>
            <person name="Grigoriev I.V."/>
            <person name="Debuchy R."/>
            <person name="Gladieux P."/>
            <person name="Thoren M.H."/>
            <person name="Johannesson H."/>
        </authorList>
    </citation>
    <scope>NUCLEOTIDE SEQUENCE</scope>
    <source>
        <strain evidence="3">PSN324</strain>
    </source>
</reference>
<keyword evidence="2" id="KW-0472">Membrane</keyword>
<organism evidence="3 4">
    <name type="scientific">Cladorrhinum samala</name>
    <dbReference type="NCBI Taxonomy" id="585594"/>
    <lineage>
        <taxon>Eukaryota</taxon>
        <taxon>Fungi</taxon>
        <taxon>Dikarya</taxon>
        <taxon>Ascomycota</taxon>
        <taxon>Pezizomycotina</taxon>
        <taxon>Sordariomycetes</taxon>
        <taxon>Sordariomycetidae</taxon>
        <taxon>Sordariales</taxon>
        <taxon>Podosporaceae</taxon>
        <taxon>Cladorrhinum</taxon>
    </lineage>
</organism>